<dbReference type="PROSITE" id="PS00624">
    <property type="entry name" value="GMC_OXRED_2"/>
    <property type="match status" value="1"/>
</dbReference>
<evidence type="ECO:0000313" key="8">
    <source>
        <dbReference type="EMBL" id="CAL1706781.1"/>
    </source>
</evidence>
<name>A0ABP1DFZ6_9APHY</name>
<comment type="cofactor">
    <cofactor evidence="1">
        <name>FAD</name>
        <dbReference type="ChEBI" id="CHEBI:57692"/>
    </cofactor>
</comment>
<dbReference type="InterPro" id="IPR000172">
    <property type="entry name" value="GMC_OxRdtase_N"/>
</dbReference>
<reference evidence="9" key="1">
    <citation type="submission" date="2024-04" db="EMBL/GenBank/DDBJ databases">
        <authorList>
            <person name="Shaw F."/>
            <person name="Minotto A."/>
        </authorList>
    </citation>
    <scope>NUCLEOTIDE SEQUENCE [LARGE SCALE GENOMIC DNA]</scope>
</reference>
<dbReference type="InterPro" id="IPR036188">
    <property type="entry name" value="FAD/NAD-bd_sf"/>
</dbReference>
<keyword evidence="6" id="KW-0560">Oxidoreductase</keyword>
<proteinExistence type="inferred from homology"/>
<keyword evidence="9" id="KW-1185">Reference proteome</keyword>
<dbReference type="PANTHER" id="PTHR11552:SF201">
    <property type="entry name" value="GLUCOSE-METHANOL-CHOLINE OXIDOREDUCTASE N-TERMINAL DOMAIN-CONTAINING PROTEIN"/>
    <property type="match status" value="1"/>
</dbReference>
<evidence type="ECO:0000313" key="9">
    <source>
        <dbReference type="Proteomes" id="UP001497453"/>
    </source>
</evidence>
<dbReference type="InterPro" id="IPR007867">
    <property type="entry name" value="GMC_OxRtase_C"/>
</dbReference>
<dbReference type="Pfam" id="PF00732">
    <property type="entry name" value="GMC_oxred_N"/>
    <property type="match status" value="1"/>
</dbReference>
<evidence type="ECO:0000259" key="7">
    <source>
        <dbReference type="PROSITE" id="PS00624"/>
    </source>
</evidence>
<feature type="domain" description="Glucose-methanol-choline oxidoreductase N-terminal" evidence="7">
    <location>
        <begin position="304"/>
        <end position="318"/>
    </location>
</feature>
<dbReference type="SUPFAM" id="SSF51905">
    <property type="entry name" value="FAD/NAD(P)-binding domain"/>
    <property type="match status" value="1"/>
</dbReference>
<dbReference type="Gene3D" id="3.30.560.10">
    <property type="entry name" value="Glucose Oxidase, domain 3"/>
    <property type="match status" value="1"/>
</dbReference>
<dbReference type="Pfam" id="PF05199">
    <property type="entry name" value="GMC_oxred_C"/>
    <property type="match status" value="1"/>
</dbReference>
<keyword evidence="3" id="KW-0285">Flavoprotein</keyword>
<dbReference type="Proteomes" id="UP001497453">
    <property type="component" value="Chromosome 4"/>
</dbReference>
<keyword evidence="5" id="KW-0274">FAD</keyword>
<sequence>MRIISRGVPAIYRTPSLIIMGMVSAEDFLAADLDYLVIGGGTAGLVVAARLTEGPTCVVGVLEAGQYHKDDPNVNVPGFLSRNMGNPERDWAFSVVPREITKNRKLVQNRGKGLGGSSSLNFMVSVRPTGKEIDALEGLGNPGWNWESVWKYMRKSEHLQPPDLTKEDAESRGVAPNAAFHGTEGPIAKSFATMMSHTHSVFMDALEKLGVPRNPDAGGGNTIGSLLVPVSIDKGTKTRSYAANAYYAPNAQRPNLLVFTGAHVTKIILEPSRQGLHRAIGAEFVENGQTHVVHSSKEVILSCGSIQSPQVLELSGIGNKDILERHGINCVIDLPGVGENLQDHAGVGASAEVDMSIETYDKLHDPAVANEHLELYKQKKGLFTSMPVNFTAFAPASAFASKEDIEKWKTLARLEASSPDVFAHTPESVKRGLRKQYDLLRQWVDDPTAAMAQFFGAAMLNLSPTGLTADFSPTKRHFSLRGLYTHPFSRGSVHINSSSPFEQPTIKQNYLTNPVDEEILIRLLQFCFKLYETSPVKEVVVERIIPPGEPTEDDLKEYVRETVETIWHPVGTCAMTPKDDGGVVDHKLLVYGTENLRVIDCSILPLEVSCNTQTLAYAIGEKGADILKGIV</sequence>
<evidence type="ECO:0000256" key="6">
    <source>
        <dbReference type="ARBA" id="ARBA00023002"/>
    </source>
</evidence>
<organism evidence="8 9">
    <name type="scientific">Somion occarium</name>
    <dbReference type="NCBI Taxonomy" id="3059160"/>
    <lineage>
        <taxon>Eukaryota</taxon>
        <taxon>Fungi</taxon>
        <taxon>Dikarya</taxon>
        <taxon>Basidiomycota</taxon>
        <taxon>Agaricomycotina</taxon>
        <taxon>Agaricomycetes</taxon>
        <taxon>Polyporales</taxon>
        <taxon>Cerrenaceae</taxon>
        <taxon>Somion</taxon>
    </lineage>
</organism>
<evidence type="ECO:0000256" key="5">
    <source>
        <dbReference type="ARBA" id="ARBA00022827"/>
    </source>
</evidence>
<protein>
    <recommendedName>
        <fullName evidence="7">Glucose-methanol-choline oxidoreductase N-terminal domain-containing protein</fullName>
    </recommendedName>
</protein>
<comment type="similarity">
    <text evidence="2">Belongs to the GMC oxidoreductase family.</text>
</comment>
<evidence type="ECO:0000256" key="4">
    <source>
        <dbReference type="ARBA" id="ARBA00022729"/>
    </source>
</evidence>
<evidence type="ECO:0000256" key="2">
    <source>
        <dbReference type="ARBA" id="ARBA00010790"/>
    </source>
</evidence>
<dbReference type="EMBL" id="OZ037947">
    <property type="protein sequence ID" value="CAL1706781.1"/>
    <property type="molecule type" value="Genomic_DNA"/>
</dbReference>
<dbReference type="Gene3D" id="3.50.50.60">
    <property type="entry name" value="FAD/NAD(P)-binding domain"/>
    <property type="match status" value="1"/>
</dbReference>
<accession>A0ABP1DFZ6</accession>
<dbReference type="PANTHER" id="PTHR11552">
    <property type="entry name" value="GLUCOSE-METHANOL-CHOLINE GMC OXIDOREDUCTASE"/>
    <property type="match status" value="1"/>
</dbReference>
<gene>
    <name evidence="8" type="ORF">GFSPODELE1_LOCUS6040</name>
</gene>
<dbReference type="SUPFAM" id="SSF54373">
    <property type="entry name" value="FAD-linked reductases, C-terminal domain"/>
    <property type="match status" value="1"/>
</dbReference>
<evidence type="ECO:0000256" key="1">
    <source>
        <dbReference type="ARBA" id="ARBA00001974"/>
    </source>
</evidence>
<evidence type="ECO:0000256" key="3">
    <source>
        <dbReference type="ARBA" id="ARBA00022630"/>
    </source>
</evidence>
<keyword evidence="4" id="KW-0732">Signal</keyword>
<dbReference type="PIRSF" id="PIRSF000137">
    <property type="entry name" value="Alcohol_oxidase"/>
    <property type="match status" value="1"/>
</dbReference>
<dbReference type="InterPro" id="IPR012132">
    <property type="entry name" value="GMC_OxRdtase"/>
</dbReference>